<reference evidence="17" key="2">
    <citation type="submission" date="2025-09" db="UniProtKB">
        <authorList>
            <consortium name="Ensembl"/>
        </authorList>
    </citation>
    <scope>IDENTIFICATION</scope>
</reference>
<name>A0A673G914_9TELE</name>
<keyword evidence="2" id="KW-0507">mRNA processing</keyword>
<organism evidence="17 18">
    <name type="scientific">Sinocyclocheilus rhinocerous</name>
    <dbReference type="NCBI Taxonomy" id="307959"/>
    <lineage>
        <taxon>Eukaryota</taxon>
        <taxon>Metazoa</taxon>
        <taxon>Chordata</taxon>
        <taxon>Craniata</taxon>
        <taxon>Vertebrata</taxon>
        <taxon>Euteleostomi</taxon>
        <taxon>Actinopterygii</taxon>
        <taxon>Neopterygii</taxon>
        <taxon>Teleostei</taxon>
        <taxon>Ostariophysi</taxon>
        <taxon>Cypriniformes</taxon>
        <taxon>Cyprinidae</taxon>
        <taxon>Cyprininae</taxon>
        <taxon>Sinocyclocheilus</taxon>
    </lineage>
</organism>
<dbReference type="GO" id="GO:0006281">
    <property type="term" value="P:DNA repair"/>
    <property type="evidence" value="ECO:0007669"/>
    <property type="project" value="UniProtKB-KW"/>
</dbReference>
<feature type="domain" description="Myb-like" evidence="15">
    <location>
        <begin position="55"/>
        <end position="104"/>
    </location>
</feature>
<keyword evidence="11" id="KW-0131">Cell cycle</keyword>
<dbReference type="GO" id="GO:0005681">
    <property type="term" value="C:spliceosomal complex"/>
    <property type="evidence" value="ECO:0007669"/>
    <property type="project" value="UniProtKB-KW"/>
</dbReference>
<comment type="function">
    <text evidence="12">DNA-binding protein involved in cell cycle control. May act as a transcription activator. Plays a role in pre-mRNA splicing as core component of precatalytic, catalytic and postcatalytic spliceosomal complexes. Component of the PRP19-CDC5L complex that forms an integral part of the spliceosome and is required for activating pre-mRNA splicing. The PRP19-CDC5L complex may also play a role in the response to DNA damage (DDR). As a component of the minor spliceosome, involved in the splicing of U12-type introns in pre-mRNAs.</text>
</comment>
<dbReference type="Gene3D" id="1.10.10.60">
    <property type="entry name" value="Homeodomain-like"/>
    <property type="match status" value="2"/>
</dbReference>
<gene>
    <name evidence="17" type="primary">LOC107720299</name>
</gene>
<keyword evidence="5" id="KW-0227">DNA damage</keyword>
<protein>
    <recommendedName>
        <fullName evidence="13">Cell division cycle 5-like protein</fullName>
    </recommendedName>
</protein>
<dbReference type="Pfam" id="PF13921">
    <property type="entry name" value="Myb_DNA-bind_6"/>
    <property type="match status" value="1"/>
</dbReference>
<feature type="compositionally biased region" description="Basic and acidic residues" evidence="14">
    <location>
        <begin position="249"/>
        <end position="262"/>
    </location>
</feature>
<feature type="region of interest" description="Disordered" evidence="14">
    <location>
        <begin position="110"/>
        <end position="143"/>
    </location>
</feature>
<evidence type="ECO:0000256" key="2">
    <source>
        <dbReference type="ARBA" id="ARBA00022664"/>
    </source>
</evidence>
<dbReference type="FunFam" id="1.10.10.60:FF:000021">
    <property type="entry name" value="CDC5 cell division cycle 5-like"/>
    <property type="match status" value="1"/>
</dbReference>
<dbReference type="GO" id="GO:0000398">
    <property type="term" value="P:mRNA splicing, via spliceosome"/>
    <property type="evidence" value="ECO:0007669"/>
    <property type="project" value="InterPro"/>
</dbReference>
<dbReference type="PROSITE" id="PS50090">
    <property type="entry name" value="MYB_LIKE"/>
    <property type="match status" value="2"/>
</dbReference>
<dbReference type="PANTHER" id="PTHR45885:SF1">
    <property type="entry name" value="CELL DIVISION CYCLE 5-LIKE PROTEIN"/>
    <property type="match status" value="1"/>
</dbReference>
<dbReference type="CDD" id="cd00167">
    <property type="entry name" value="SANT"/>
    <property type="match status" value="1"/>
</dbReference>
<feature type="domain" description="HTH myb-type" evidence="16">
    <location>
        <begin position="1"/>
        <end position="58"/>
    </location>
</feature>
<evidence type="ECO:0000256" key="12">
    <source>
        <dbReference type="ARBA" id="ARBA00057681"/>
    </source>
</evidence>
<dbReference type="CDD" id="cd11659">
    <property type="entry name" value="SANT_CDC5_II"/>
    <property type="match status" value="1"/>
</dbReference>
<keyword evidence="9" id="KW-0234">DNA repair</keyword>
<dbReference type="GO" id="GO:0016607">
    <property type="term" value="C:nuclear speck"/>
    <property type="evidence" value="ECO:0007669"/>
    <property type="project" value="UniProtKB-ARBA"/>
</dbReference>
<feature type="domain" description="HTH myb-type" evidence="16">
    <location>
        <begin position="59"/>
        <end position="108"/>
    </location>
</feature>
<keyword evidence="10" id="KW-0539">Nucleus</keyword>
<evidence type="ECO:0000256" key="8">
    <source>
        <dbReference type="ARBA" id="ARBA00023187"/>
    </source>
</evidence>
<dbReference type="GO" id="GO:0000974">
    <property type="term" value="C:Prp19 complex"/>
    <property type="evidence" value="ECO:0007669"/>
    <property type="project" value="InterPro"/>
</dbReference>
<feature type="domain" description="Myb-like" evidence="15">
    <location>
        <begin position="3"/>
        <end position="54"/>
    </location>
</feature>
<evidence type="ECO:0000256" key="14">
    <source>
        <dbReference type="SAM" id="MobiDB-lite"/>
    </source>
</evidence>
<feature type="region of interest" description="Disordered" evidence="14">
    <location>
        <begin position="249"/>
        <end position="275"/>
    </location>
</feature>
<keyword evidence="3" id="KW-0747">Spliceosome</keyword>
<keyword evidence="7" id="KW-0238">DNA-binding</keyword>
<evidence type="ECO:0000256" key="1">
    <source>
        <dbReference type="ARBA" id="ARBA00010506"/>
    </source>
</evidence>
<evidence type="ECO:0000259" key="15">
    <source>
        <dbReference type="PROSITE" id="PS50090"/>
    </source>
</evidence>
<sequence length="447" mass="51196">MPRIMIKGGVWRNTEDEILKAAVMKYGKNQWSRIASLLHRKSAKQCKARWYEWLDPSIKKTEWSREEEEKLLHLAKLMPTQWRTIAPIIGRTAAQCLEHYEYLLDKAAQRENEDDVGDDPRKLKPGEIDPNPETKPARPDPVDMDEDELEMLSEARARLANTQGKKAKRKAREKQLEEARRLAALQKRRELRAAGIDIQKKRKKKRGVDYNAEIPFEKKPAQGFYDTSMELYNPLEPNFKRLRQQHLDGELRSEKEDHDRKKDRQKIKKKKESDLPSAILQTSGVSEFTKKRSKLVLPTPQVRVLTNCTALTVVKIPVTYALNRNTFATIEHPMNCIGASAVTGMTPHGGMTPKPSVGVTPGRTPLRDKLNINTEEGGVDYSDPSFAKHLQKESREQLRLGLMSLPVPKNDFEIVLPENAEKELEEAEVDESFVEDAAEIELRKHVS</sequence>
<evidence type="ECO:0000256" key="11">
    <source>
        <dbReference type="ARBA" id="ARBA00023306"/>
    </source>
</evidence>
<evidence type="ECO:0000259" key="16">
    <source>
        <dbReference type="PROSITE" id="PS51294"/>
    </source>
</evidence>
<accession>A0A673G914</accession>
<evidence type="ECO:0000256" key="3">
    <source>
        <dbReference type="ARBA" id="ARBA00022728"/>
    </source>
</evidence>
<dbReference type="InterPro" id="IPR021786">
    <property type="entry name" value="Cdc5p/Cef1_C"/>
</dbReference>
<dbReference type="InterPro" id="IPR017930">
    <property type="entry name" value="Myb_dom"/>
</dbReference>
<evidence type="ECO:0000256" key="10">
    <source>
        <dbReference type="ARBA" id="ARBA00023242"/>
    </source>
</evidence>
<dbReference type="PROSITE" id="PS51294">
    <property type="entry name" value="HTH_MYB"/>
    <property type="match status" value="2"/>
</dbReference>
<dbReference type="PANTHER" id="PTHR45885">
    <property type="entry name" value="CELL DIVISION CYCLE 5-LIKE PROTEIN"/>
    <property type="match status" value="1"/>
</dbReference>
<dbReference type="SMART" id="SM00717">
    <property type="entry name" value="SANT"/>
    <property type="match status" value="2"/>
</dbReference>
<comment type="similarity">
    <text evidence="1">Belongs to the CEF1 family.</text>
</comment>
<evidence type="ECO:0000256" key="5">
    <source>
        <dbReference type="ARBA" id="ARBA00022763"/>
    </source>
</evidence>
<dbReference type="AlphaFoldDB" id="A0A673G914"/>
<dbReference type="GO" id="GO:0019904">
    <property type="term" value="F:protein domain specific binding"/>
    <property type="evidence" value="ECO:0007669"/>
    <property type="project" value="UniProtKB-ARBA"/>
</dbReference>
<evidence type="ECO:0000256" key="7">
    <source>
        <dbReference type="ARBA" id="ARBA00023125"/>
    </source>
</evidence>
<evidence type="ECO:0000313" key="17">
    <source>
        <dbReference type="Ensembl" id="ENSSRHP00000008391.1"/>
    </source>
</evidence>
<dbReference type="Pfam" id="PF11831">
    <property type="entry name" value="Myb_Cef"/>
    <property type="match status" value="1"/>
</dbReference>
<evidence type="ECO:0000256" key="13">
    <source>
        <dbReference type="ARBA" id="ARBA00074456"/>
    </source>
</evidence>
<keyword evidence="4" id="KW-0677">Repeat</keyword>
<evidence type="ECO:0000256" key="6">
    <source>
        <dbReference type="ARBA" id="ARBA00023054"/>
    </source>
</evidence>
<dbReference type="GO" id="GO:0000977">
    <property type="term" value="F:RNA polymerase II transcription regulatory region sequence-specific DNA binding"/>
    <property type="evidence" value="ECO:0007669"/>
    <property type="project" value="TreeGrafter"/>
</dbReference>
<keyword evidence="6" id="KW-0175">Coiled coil</keyword>
<dbReference type="InterPro" id="IPR047240">
    <property type="entry name" value="SANT_CDC5L_II"/>
</dbReference>
<dbReference type="FunFam" id="1.10.10.60:FF:000091">
    <property type="entry name" value="CDC5 cell division cycle 5-like"/>
    <property type="match status" value="1"/>
</dbReference>
<dbReference type="Proteomes" id="UP000472270">
    <property type="component" value="Unassembled WGS sequence"/>
</dbReference>
<dbReference type="InterPro" id="IPR001005">
    <property type="entry name" value="SANT/Myb"/>
</dbReference>
<evidence type="ECO:0000256" key="9">
    <source>
        <dbReference type="ARBA" id="ARBA00023204"/>
    </source>
</evidence>
<feature type="compositionally biased region" description="Basic and acidic residues" evidence="14">
    <location>
        <begin position="118"/>
        <end position="127"/>
    </location>
</feature>
<dbReference type="InterPro" id="IPR009057">
    <property type="entry name" value="Homeodomain-like_sf"/>
</dbReference>
<reference evidence="17" key="1">
    <citation type="submission" date="2025-08" db="UniProtKB">
        <authorList>
            <consortium name="Ensembl"/>
        </authorList>
    </citation>
    <scope>IDENTIFICATION</scope>
</reference>
<dbReference type="InterPro" id="IPR047242">
    <property type="entry name" value="CDC5L/Cef1"/>
</dbReference>
<proteinExistence type="inferred from homology"/>
<evidence type="ECO:0000313" key="18">
    <source>
        <dbReference type="Proteomes" id="UP000472270"/>
    </source>
</evidence>
<dbReference type="SUPFAM" id="SSF46689">
    <property type="entry name" value="Homeodomain-like"/>
    <property type="match status" value="2"/>
</dbReference>
<dbReference type="GO" id="GO:0000981">
    <property type="term" value="F:DNA-binding transcription factor activity, RNA polymerase II-specific"/>
    <property type="evidence" value="ECO:0007669"/>
    <property type="project" value="TreeGrafter"/>
</dbReference>
<dbReference type="Ensembl" id="ENSSRHT00000008647.1">
    <property type="protein sequence ID" value="ENSSRHP00000008391.1"/>
    <property type="gene ID" value="ENSSRHG00000004852.1"/>
</dbReference>
<keyword evidence="18" id="KW-1185">Reference proteome</keyword>
<evidence type="ECO:0000256" key="4">
    <source>
        <dbReference type="ARBA" id="ARBA00022737"/>
    </source>
</evidence>
<keyword evidence="8" id="KW-0508">mRNA splicing</keyword>